<dbReference type="EMBL" id="ADZX01000470">
    <property type="protein sequence ID" value="EFK96486.1"/>
    <property type="molecule type" value="Genomic_DNA"/>
</dbReference>
<comment type="caution">
    <text evidence="1">The sequence shown here is derived from an EMBL/GenBank/DDBJ whole genome shotgun (WGS) entry which is preliminary data.</text>
</comment>
<gene>
    <name evidence="1" type="ORF">LDC_1489</name>
</gene>
<sequence>MTGFNVMLNNLGSSLQYMYNLNTLCDDCTAGQHCEVRKYTLLSSQKLSFDMVGMTTAPVRTTMGACSCEDPAETDCWFDLSLKCGYPV</sequence>
<protein>
    <submittedName>
        <fullName evidence="1">Uncharacterized protein</fullName>
    </submittedName>
</protein>
<reference evidence="1" key="2">
    <citation type="journal article" date="2011" name="Microb. Ecol.">
        <title>Taxonomic and Functional Metagenomic Profiling of the Microbial Community in the Anoxic Sediment of a Sub-saline Shallow Lake (Laguna de Carrizo, Central Spain).</title>
        <authorList>
            <person name="Ferrer M."/>
            <person name="Guazzaroni M.E."/>
            <person name="Richter M."/>
            <person name="Garcia-Salamanca A."/>
            <person name="Yarza P."/>
            <person name="Suarez-Suarez A."/>
            <person name="Solano J."/>
            <person name="Alcaide M."/>
            <person name="van Dillewijn P."/>
            <person name="Molina-Henares M.A."/>
            <person name="Lopez-Cortes N."/>
            <person name="Al-Ramahi Y."/>
            <person name="Guerrero C."/>
            <person name="Acosta A."/>
            <person name="de Eugenio L.I."/>
            <person name="Martinez V."/>
            <person name="Marques S."/>
            <person name="Rojo F."/>
            <person name="Santero E."/>
            <person name="Genilloud O."/>
            <person name="Perez-Perez J."/>
            <person name="Rossello-Mora R."/>
            <person name="Ramos J.L."/>
        </authorList>
    </citation>
    <scope>NUCLEOTIDE SEQUENCE</scope>
</reference>
<organism evidence="1">
    <name type="scientific">sediment metagenome</name>
    <dbReference type="NCBI Taxonomy" id="749907"/>
    <lineage>
        <taxon>unclassified sequences</taxon>
        <taxon>metagenomes</taxon>
        <taxon>ecological metagenomes</taxon>
    </lineage>
</organism>
<name>D9PIY0_9ZZZZ</name>
<evidence type="ECO:0000313" key="1">
    <source>
        <dbReference type="EMBL" id="EFK96486.1"/>
    </source>
</evidence>
<dbReference type="AlphaFoldDB" id="D9PIY0"/>
<proteinExistence type="predicted"/>
<accession>D9PIY0</accession>
<reference evidence="1" key="1">
    <citation type="submission" date="2010-07" db="EMBL/GenBank/DDBJ databases">
        <authorList>
            <consortium name="CONSOLIDER consortium CSD2007-00005"/>
            <person name="Guazzaroni M.-E."/>
            <person name="Richter M."/>
            <person name="Garcia-Salamanca A."/>
            <person name="Yarza P."/>
            <person name="Ferrer M."/>
        </authorList>
    </citation>
    <scope>NUCLEOTIDE SEQUENCE</scope>
</reference>
<feature type="non-terminal residue" evidence="1">
    <location>
        <position position="88"/>
    </location>
</feature>